<gene>
    <name evidence="2" type="ORF">EGYM00392_LOCUS38339</name>
</gene>
<sequence length="128" mass="13562">MWHGFGDGEKGPPTLGVANRSGQSLKHGQPWADTALQAVFEAREWPRMASPALRRLARVATPATGRDSPGHPHQYRKGNPCPTPWPCAADYASAHPLAFQWRGGGGRGQFATYVSGGRGTGGLSPDAC</sequence>
<dbReference type="AlphaFoldDB" id="A0A7S1NLC6"/>
<proteinExistence type="predicted"/>
<feature type="compositionally biased region" description="Basic and acidic residues" evidence="1">
    <location>
        <begin position="1"/>
        <end position="10"/>
    </location>
</feature>
<name>A0A7S1NLC6_9EUGL</name>
<evidence type="ECO:0000256" key="1">
    <source>
        <dbReference type="SAM" id="MobiDB-lite"/>
    </source>
</evidence>
<organism evidence="2">
    <name type="scientific">Eutreptiella gymnastica</name>
    <dbReference type="NCBI Taxonomy" id="73025"/>
    <lineage>
        <taxon>Eukaryota</taxon>
        <taxon>Discoba</taxon>
        <taxon>Euglenozoa</taxon>
        <taxon>Euglenida</taxon>
        <taxon>Spirocuta</taxon>
        <taxon>Euglenophyceae</taxon>
        <taxon>Eutreptiales</taxon>
        <taxon>Eutreptiaceae</taxon>
        <taxon>Eutreptiella</taxon>
    </lineage>
</organism>
<protein>
    <submittedName>
        <fullName evidence="2">Uncharacterized protein</fullName>
    </submittedName>
</protein>
<accession>A0A7S1NLC6</accession>
<feature type="region of interest" description="Disordered" evidence="1">
    <location>
        <begin position="1"/>
        <end position="29"/>
    </location>
</feature>
<reference evidence="2" key="1">
    <citation type="submission" date="2021-01" db="EMBL/GenBank/DDBJ databases">
        <authorList>
            <person name="Corre E."/>
            <person name="Pelletier E."/>
            <person name="Niang G."/>
            <person name="Scheremetjew M."/>
            <person name="Finn R."/>
            <person name="Kale V."/>
            <person name="Holt S."/>
            <person name="Cochrane G."/>
            <person name="Meng A."/>
            <person name="Brown T."/>
            <person name="Cohen L."/>
        </authorList>
    </citation>
    <scope>NUCLEOTIDE SEQUENCE</scope>
    <source>
        <strain evidence="2">NIES-381</strain>
    </source>
</reference>
<feature type="region of interest" description="Disordered" evidence="1">
    <location>
        <begin position="61"/>
        <end position="80"/>
    </location>
</feature>
<evidence type="ECO:0000313" key="2">
    <source>
        <dbReference type="EMBL" id="CAD9027209.1"/>
    </source>
</evidence>
<dbReference type="EMBL" id="HBGA01103313">
    <property type="protein sequence ID" value="CAD9027209.1"/>
    <property type="molecule type" value="Transcribed_RNA"/>
</dbReference>